<keyword evidence="1" id="KW-1133">Transmembrane helix</keyword>
<keyword evidence="1" id="KW-0812">Transmembrane</keyword>
<dbReference type="Proteomes" id="UP001597213">
    <property type="component" value="Unassembled WGS sequence"/>
</dbReference>
<evidence type="ECO:0000313" key="2">
    <source>
        <dbReference type="EMBL" id="MFD1881141.1"/>
    </source>
</evidence>
<reference evidence="3" key="1">
    <citation type="journal article" date="2019" name="Int. J. Syst. Evol. Microbiol.">
        <title>The Global Catalogue of Microorganisms (GCM) 10K type strain sequencing project: providing services to taxonomists for standard genome sequencing and annotation.</title>
        <authorList>
            <consortium name="The Broad Institute Genomics Platform"/>
            <consortium name="The Broad Institute Genome Sequencing Center for Infectious Disease"/>
            <person name="Wu L."/>
            <person name="Ma J."/>
        </authorList>
    </citation>
    <scope>NUCLEOTIDE SEQUENCE [LARGE SCALE GENOMIC DNA]</scope>
    <source>
        <strain evidence="3">CCUG 56029</strain>
    </source>
</reference>
<feature type="transmembrane region" description="Helical" evidence="1">
    <location>
        <begin position="182"/>
        <end position="200"/>
    </location>
</feature>
<comment type="caution">
    <text evidence="2">The sequence shown here is derived from an EMBL/GenBank/DDBJ whole genome shotgun (WGS) entry which is preliminary data.</text>
</comment>
<feature type="transmembrane region" description="Helical" evidence="1">
    <location>
        <begin position="53"/>
        <end position="74"/>
    </location>
</feature>
<feature type="transmembrane region" description="Helical" evidence="1">
    <location>
        <begin position="150"/>
        <end position="170"/>
    </location>
</feature>
<dbReference type="EMBL" id="JBHUEN010000014">
    <property type="protein sequence ID" value="MFD1881141.1"/>
    <property type="molecule type" value="Genomic_DNA"/>
</dbReference>
<dbReference type="RefSeq" id="WP_379140740.1">
    <property type="nucleotide sequence ID" value="NZ_JBHUEN010000014.1"/>
</dbReference>
<accession>A0ABW4R4F6</accession>
<feature type="transmembrane region" description="Helical" evidence="1">
    <location>
        <begin position="6"/>
        <end position="28"/>
    </location>
</feature>
<evidence type="ECO:0008006" key="4">
    <source>
        <dbReference type="Google" id="ProtNLM"/>
    </source>
</evidence>
<proteinExistence type="predicted"/>
<organism evidence="2 3">
    <name type="scientific">Paracoccus pacificus</name>
    <dbReference type="NCBI Taxonomy" id="1463598"/>
    <lineage>
        <taxon>Bacteria</taxon>
        <taxon>Pseudomonadati</taxon>
        <taxon>Pseudomonadota</taxon>
        <taxon>Alphaproteobacteria</taxon>
        <taxon>Rhodobacterales</taxon>
        <taxon>Paracoccaceae</taxon>
        <taxon>Paracoccus</taxon>
    </lineage>
</organism>
<keyword evidence="1" id="KW-0472">Membrane</keyword>
<feature type="transmembrane region" description="Helical" evidence="1">
    <location>
        <begin position="80"/>
        <end position="102"/>
    </location>
</feature>
<evidence type="ECO:0000313" key="3">
    <source>
        <dbReference type="Proteomes" id="UP001597213"/>
    </source>
</evidence>
<keyword evidence="3" id="KW-1185">Reference proteome</keyword>
<protein>
    <recommendedName>
        <fullName evidence="4">DUF998 domain-containing protein</fullName>
    </recommendedName>
</protein>
<gene>
    <name evidence="2" type="ORF">ACFSCT_05355</name>
</gene>
<feature type="transmembrane region" description="Helical" evidence="1">
    <location>
        <begin position="114"/>
        <end position="130"/>
    </location>
</feature>
<name>A0ABW4R4F6_9RHOB</name>
<evidence type="ECO:0000256" key="1">
    <source>
        <dbReference type="SAM" id="Phobius"/>
    </source>
</evidence>
<sequence length="201" mass="20646">MSNFGIANLAAVLSVGCYAVAIACLIGLEAPLDMRTRLGGAVSDHANGPRPGLFLGYALAGMGGAAGLALAEAASGLFPFWAWASLAAMAVLRIGIVAFRTGDGSETRAAESRLHLVFAVLTFALAYRAVSAGTPAARAIFGANAGSLLAALDWVATAALFGVVACLLIAPLRRWFGLAERAFLFSTLLWFALVALCLTTI</sequence>